<evidence type="ECO:0000256" key="3">
    <source>
        <dbReference type="ARBA" id="ARBA00022722"/>
    </source>
</evidence>
<evidence type="ECO:0000256" key="4">
    <source>
        <dbReference type="ARBA" id="ARBA00022759"/>
    </source>
</evidence>
<keyword evidence="5" id="KW-0378">Hydrolase</keyword>
<dbReference type="InterPro" id="IPR050951">
    <property type="entry name" value="Retrovirus_Pol_polyprotein"/>
</dbReference>
<dbReference type="GO" id="GO:0016787">
    <property type="term" value="F:hydrolase activity"/>
    <property type="evidence" value="ECO:0007669"/>
    <property type="project" value="UniProtKB-KW"/>
</dbReference>
<name>A0A0N4WHQ9_HAEPC</name>
<keyword evidence="10" id="KW-1185">Reference proteome</keyword>
<keyword evidence="3" id="KW-0540">Nuclease</keyword>
<dbReference type="Gene3D" id="4.10.60.10">
    <property type="entry name" value="Zinc finger, CCHC-type"/>
    <property type="match status" value="1"/>
</dbReference>
<keyword evidence="6" id="KW-0862">Zinc</keyword>
<dbReference type="GO" id="GO:0016779">
    <property type="term" value="F:nucleotidyltransferase activity"/>
    <property type="evidence" value="ECO:0007669"/>
    <property type="project" value="UniProtKB-KW"/>
</dbReference>
<dbReference type="PANTHER" id="PTHR37984">
    <property type="entry name" value="PROTEIN CBG26694"/>
    <property type="match status" value="1"/>
</dbReference>
<dbReference type="Pfam" id="PF00077">
    <property type="entry name" value="RVP"/>
    <property type="match status" value="1"/>
</dbReference>
<evidence type="ECO:0000313" key="9">
    <source>
        <dbReference type="EMBL" id="VDO40169.1"/>
    </source>
</evidence>
<feature type="domain" description="CCHC-type" evidence="8">
    <location>
        <begin position="62"/>
        <end position="76"/>
    </location>
</feature>
<evidence type="ECO:0000256" key="1">
    <source>
        <dbReference type="ARBA" id="ARBA00022679"/>
    </source>
</evidence>
<dbReference type="WBParaSite" id="HPLM_0001044101-mRNA-1">
    <property type="protein sequence ID" value="HPLM_0001044101-mRNA-1"/>
    <property type="gene ID" value="HPLM_0001044101"/>
</dbReference>
<dbReference type="OrthoDB" id="6500602at2759"/>
<dbReference type="PANTHER" id="PTHR37984:SF5">
    <property type="entry name" value="PROTEIN NYNRIN-LIKE"/>
    <property type="match status" value="1"/>
</dbReference>
<feature type="region of interest" description="Disordered" evidence="7">
    <location>
        <begin position="1"/>
        <end position="31"/>
    </location>
</feature>
<dbReference type="EMBL" id="UZAF01017295">
    <property type="protein sequence ID" value="VDO40169.1"/>
    <property type="molecule type" value="Genomic_DNA"/>
</dbReference>
<reference evidence="11" key="1">
    <citation type="submission" date="2017-02" db="UniProtKB">
        <authorList>
            <consortium name="WormBaseParasite"/>
        </authorList>
    </citation>
    <scope>IDENTIFICATION</scope>
</reference>
<dbReference type="InterPro" id="IPR036875">
    <property type="entry name" value="Znf_CCHC_sf"/>
</dbReference>
<dbReference type="SUPFAM" id="SSF57756">
    <property type="entry name" value="Retrovirus zinc finger-like domains"/>
    <property type="match status" value="1"/>
</dbReference>
<dbReference type="GO" id="GO:0019899">
    <property type="term" value="F:enzyme binding"/>
    <property type="evidence" value="ECO:0007669"/>
    <property type="project" value="UniProtKB-ARBA"/>
</dbReference>
<evidence type="ECO:0000256" key="7">
    <source>
        <dbReference type="SAM" id="MobiDB-lite"/>
    </source>
</evidence>
<dbReference type="Proteomes" id="UP000268014">
    <property type="component" value="Unassembled WGS sequence"/>
</dbReference>
<evidence type="ECO:0000313" key="10">
    <source>
        <dbReference type="Proteomes" id="UP000268014"/>
    </source>
</evidence>
<keyword evidence="1" id="KW-0808">Transferase</keyword>
<dbReference type="InterPro" id="IPR021109">
    <property type="entry name" value="Peptidase_aspartic_dom_sf"/>
</dbReference>
<protein>
    <submittedName>
        <fullName evidence="11">CCHC-type domain-containing protein</fullName>
    </submittedName>
</protein>
<evidence type="ECO:0000313" key="11">
    <source>
        <dbReference type="WBParaSite" id="HPLM_0001044101-mRNA-1"/>
    </source>
</evidence>
<dbReference type="GO" id="GO:0003676">
    <property type="term" value="F:nucleic acid binding"/>
    <property type="evidence" value="ECO:0007669"/>
    <property type="project" value="InterPro"/>
</dbReference>
<dbReference type="GO" id="GO:0004519">
    <property type="term" value="F:endonuclease activity"/>
    <property type="evidence" value="ECO:0007669"/>
    <property type="project" value="UniProtKB-KW"/>
</dbReference>
<evidence type="ECO:0000259" key="8">
    <source>
        <dbReference type="PROSITE" id="PS50158"/>
    </source>
</evidence>
<dbReference type="SUPFAM" id="SSF50630">
    <property type="entry name" value="Acid proteases"/>
    <property type="match status" value="1"/>
</dbReference>
<proteinExistence type="predicted"/>
<gene>
    <name evidence="9" type="ORF">HPLM_LOCUS10433</name>
</gene>
<reference evidence="9 10" key="2">
    <citation type="submission" date="2018-11" db="EMBL/GenBank/DDBJ databases">
        <authorList>
            <consortium name="Pathogen Informatics"/>
        </authorList>
    </citation>
    <scope>NUCLEOTIDE SEQUENCE [LARGE SCALE GENOMIC DNA]</scope>
    <source>
        <strain evidence="9 10">MHpl1</strain>
    </source>
</reference>
<keyword evidence="2" id="KW-0548">Nucleotidyltransferase</keyword>
<dbReference type="GO" id="GO:0008270">
    <property type="term" value="F:zinc ion binding"/>
    <property type="evidence" value="ECO:0007669"/>
    <property type="project" value="UniProtKB-KW"/>
</dbReference>
<dbReference type="InterPro" id="IPR001878">
    <property type="entry name" value="Znf_CCHC"/>
</dbReference>
<keyword evidence="6" id="KW-0863">Zinc-finger</keyword>
<evidence type="ECO:0000256" key="5">
    <source>
        <dbReference type="ARBA" id="ARBA00022801"/>
    </source>
</evidence>
<dbReference type="GO" id="GO:0005737">
    <property type="term" value="C:cytoplasm"/>
    <property type="evidence" value="ECO:0007669"/>
    <property type="project" value="UniProtKB-ARBA"/>
</dbReference>
<keyword evidence="6" id="KW-0479">Metal-binding</keyword>
<sequence>MPKQSLPSSRARPYSFRNRDKEQAPRKVRGRNNRSPVVVQCTCCGGQGHAALQCFKRQTSHCTVCSRPGHMARACRTRMPNTKKVFRPINWCAEPSISDLDEVESSGNNIDRLTHKVRQGRREELDKLSRPAEVRKTAQDRLVRQSIELQRPGDKPPCRKVKVEPAAMLKIRIQGTDVTCELDTGASVSTLDLASWRRIGEPPLSEATIEATAYNNSPIHFSGKCTVLVEFKGKQAKMDLHVLEGATHTLCGRDMIRALEINCEPHYPSIYRIEEKFRENAECRLAKILEENKALFKPGLGKCITTQATLKFKTVF</sequence>
<dbReference type="PROSITE" id="PS50158">
    <property type="entry name" value="ZF_CCHC"/>
    <property type="match status" value="1"/>
</dbReference>
<evidence type="ECO:0000256" key="6">
    <source>
        <dbReference type="PROSITE-ProRule" id="PRU00047"/>
    </source>
</evidence>
<accession>A0A0N4WHQ9</accession>
<keyword evidence="4" id="KW-0255">Endonuclease</keyword>
<dbReference type="InterPro" id="IPR018061">
    <property type="entry name" value="Retropepsins"/>
</dbReference>
<dbReference type="AlphaFoldDB" id="A0A0N4WHQ9"/>
<dbReference type="Gene3D" id="2.40.70.10">
    <property type="entry name" value="Acid Proteases"/>
    <property type="match status" value="1"/>
</dbReference>
<evidence type="ECO:0000256" key="2">
    <source>
        <dbReference type="ARBA" id="ARBA00022695"/>
    </source>
</evidence>
<organism evidence="11">
    <name type="scientific">Haemonchus placei</name>
    <name type="common">Barber's pole worm</name>
    <dbReference type="NCBI Taxonomy" id="6290"/>
    <lineage>
        <taxon>Eukaryota</taxon>
        <taxon>Metazoa</taxon>
        <taxon>Ecdysozoa</taxon>
        <taxon>Nematoda</taxon>
        <taxon>Chromadorea</taxon>
        <taxon>Rhabditida</taxon>
        <taxon>Rhabditina</taxon>
        <taxon>Rhabditomorpha</taxon>
        <taxon>Strongyloidea</taxon>
        <taxon>Trichostrongylidae</taxon>
        <taxon>Haemonchus</taxon>
    </lineage>
</organism>